<dbReference type="SUPFAM" id="SSF88659">
    <property type="entry name" value="Sigma3 and sigma4 domains of RNA polymerase sigma factors"/>
    <property type="match status" value="1"/>
</dbReference>
<dbReference type="STRING" id="1888891.DSOL_5003"/>
<sequence length="215" mass="24901">MDIYAEDGFSDPDYFPPSGNGTKLSTFRRFNMPQTDRKTAICNKQIAVLLLTKNAYFRLLACLKHSSFPKKIFKNKLRNCLKGNRYLLKNEILFSQFNERNLGKLCFYGPNFKYKQLKVPKFNVSVRNGLSFQVLNTWNEIKRDIILMSFWLDMKDAEIVDKLGVKSRNINSNKHSAYEKIRKFLGENDHKLGLSAFLGNSIGCRSPPLILHFSD</sequence>
<organism evidence="1 2">
    <name type="scientific">Desulfosporosinus metallidurans</name>
    <dbReference type="NCBI Taxonomy" id="1888891"/>
    <lineage>
        <taxon>Bacteria</taxon>
        <taxon>Bacillati</taxon>
        <taxon>Bacillota</taxon>
        <taxon>Clostridia</taxon>
        <taxon>Eubacteriales</taxon>
        <taxon>Desulfitobacteriaceae</taxon>
        <taxon>Desulfosporosinus</taxon>
    </lineage>
</organism>
<protein>
    <submittedName>
        <fullName evidence="1">Uncharacterized protein</fullName>
    </submittedName>
</protein>
<dbReference type="Proteomes" id="UP000186102">
    <property type="component" value="Unassembled WGS sequence"/>
</dbReference>
<dbReference type="InterPro" id="IPR013324">
    <property type="entry name" value="RNA_pol_sigma_r3/r4-like"/>
</dbReference>
<dbReference type="OrthoDB" id="9806818at2"/>
<evidence type="ECO:0000313" key="2">
    <source>
        <dbReference type="Proteomes" id="UP000186102"/>
    </source>
</evidence>
<dbReference type="AlphaFoldDB" id="A0A1Q8QGH6"/>
<keyword evidence="2" id="KW-1185">Reference proteome</keyword>
<accession>A0A1Q8QGH6</accession>
<reference evidence="1 2" key="1">
    <citation type="submission" date="2016-09" db="EMBL/GenBank/DDBJ databases">
        <title>Complete genome of Desulfosporosinus sp. OL.</title>
        <authorList>
            <person name="Mardanov A."/>
            <person name="Beletsky A."/>
            <person name="Panova A."/>
            <person name="Karnachuk O."/>
            <person name="Ravin N."/>
        </authorList>
    </citation>
    <scope>NUCLEOTIDE SEQUENCE [LARGE SCALE GENOMIC DNA]</scope>
    <source>
        <strain evidence="1 2">OL</strain>
    </source>
</reference>
<comment type="caution">
    <text evidence="1">The sequence shown here is derived from an EMBL/GenBank/DDBJ whole genome shotgun (WGS) entry which is preliminary data.</text>
</comment>
<evidence type="ECO:0000313" key="1">
    <source>
        <dbReference type="EMBL" id="OLN26411.1"/>
    </source>
</evidence>
<gene>
    <name evidence="1" type="ORF">DSOL_5003</name>
</gene>
<proteinExistence type="predicted"/>
<dbReference type="EMBL" id="MLBF01000078">
    <property type="protein sequence ID" value="OLN26411.1"/>
    <property type="molecule type" value="Genomic_DNA"/>
</dbReference>
<name>A0A1Q8QGH6_9FIRM</name>